<evidence type="ECO:0000259" key="2">
    <source>
        <dbReference type="Pfam" id="PF13588"/>
    </source>
</evidence>
<dbReference type="AlphaFoldDB" id="A0ABD5U3N2"/>
<protein>
    <submittedName>
        <fullName evidence="3">Type I restriction enzyme HsdR N-terminal domain-containing protein</fullName>
    </submittedName>
</protein>
<accession>A0ABD5U3N2</accession>
<dbReference type="Proteomes" id="UP001596408">
    <property type="component" value="Unassembled WGS sequence"/>
</dbReference>
<evidence type="ECO:0000313" key="4">
    <source>
        <dbReference type="Proteomes" id="UP001596408"/>
    </source>
</evidence>
<dbReference type="RefSeq" id="WP_379695518.1">
    <property type="nucleotide sequence ID" value="NZ_JBHSXH010000015.1"/>
</dbReference>
<organism evidence="3 4">
    <name type="scientific">Halopelagius fulvigenes</name>
    <dbReference type="NCBI Taxonomy" id="1198324"/>
    <lineage>
        <taxon>Archaea</taxon>
        <taxon>Methanobacteriati</taxon>
        <taxon>Methanobacteriota</taxon>
        <taxon>Stenosarchaea group</taxon>
        <taxon>Halobacteria</taxon>
        <taxon>Halobacteriales</taxon>
        <taxon>Haloferacaceae</taxon>
    </lineage>
</organism>
<dbReference type="InterPro" id="IPR029464">
    <property type="entry name" value="HSDR_N"/>
</dbReference>
<gene>
    <name evidence="3" type="ORF">ACFQEV_10250</name>
</gene>
<dbReference type="Gene3D" id="3.90.1570.30">
    <property type="match status" value="1"/>
</dbReference>
<comment type="caution">
    <text evidence="3">The sequence shown here is derived from an EMBL/GenBank/DDBJ whole genome shotgun (WGS) entry which is preliminary data.</text>
</comment>
<reference evidence="3 4" key="1">
    <citation type="journal article" date="2019" name="Int. J. Syst. Evol. Microbiol.">
        <title>The Global Catalogue of Microorganisms (GCM) 10K type strain sequencing project: providing services to taxonomists for standard genome sequencing and annotation.</title>
        <authorList>
            <consortium name="The Broad Institute Genomics Platform"/>
            <consortium name="The Broad Institute Genome Sequencing Center for Infectious Disease"/>
            <person name="Wu L."/>
            <person name="Ma J."/>
        </authorList>
    </citation>
    <scope>NUCLEOTIDE SEQUENCE [LARGE SCALE GENOMIC DNA]</scope>
    <source>
        <strain evidence="3 4">YIM 94188</strain>
    </source>
</reference>
<keyword evidence="4" id="KW-1185">Reference proteome</keyword>
<evidence type="ECO:0000256" key="1">
    <source>
        <dbReference type="SAM" id="MobiDB-lite"/>
    </source>
</evidence>
<proteinExistence type="predicted"/>
<dbReference type="Pfam" id="PF13588">
    <property type="entry name" value="HSDR_N_2"/>
    <property type="match status" value="1"/>
</dbReference>
<dbReference type="EMBL" id="JBHSXH010000015">
    <property type="protein sequence ID" value="MFC6825362.1"/>
    <property type="molecule type" value="Genomic_DNA"/>
</dbReference>
<evidence type="ECO:0000313" key="3">
    <source>
        <dbReference type="EMBL" id="MFC6825362.1"/>
    </source>
</evidence>
<feature type="region of interest" description="Disordered" evidence="1">
    <location>
        <begin position="223"/>
        <end position="250"/>
    </location>
</feature>
<sequence>MDQDEVNEYVQRSLQLIEASPQMDEQNTKVRLVQPFLELLGWDLYSTEVELEYTIPMASGSTHVDYALLVGESPVVFVEAKPVRSDLTESEVRQLKSYMRQELDVDWGILTNGKEFEVLTKGRDATNGEEVSVVRFSLQDLTENPGVLELLSKESIRSGKADEIAEQVAQTNRVISNLIEEEDEVADAVSEAVESEVGEFPMDLEEQAREFVQSLVSALREQRRFVSENPPSKTDDPPTTSSGESDALQPRANKVVGKISRAEIEGNPDDEVAVFPMQESGLVFLKENAAWGFVRVGRDINYVAMYQSGDVGEVRYFAEVDELVDPFEADLERSPLGYGDRESIEDGKMVVKFKPGTLRELEDPVPFESKYPQALRYTTLGKIREAETTDDLF</sequence>
<feature type="domain" description="Type I restriction enzyme R protein N-terminal" evidence="2">
    <location>
        <begin position="47"/>
        <end position="130"/>
    </location>
</feature>
<name>A0ABD5U3N2_9EURY</name>